<dbReference type="SUPFAM" id="SSF51971">
    <property type="entry name" value="Nucleotide-binding domain"/>
    <property type="match status" value="2"/>
</dbReference>
<comment type="caution">
    <text evidence="3">The sequence shown here is derived from an EMBL/GenBank/DDBJ whole genome shotgun (WGS) entry which is preliminary data.</text>
</comment>
<protein>
    <submittedName>
        <fullName evidence="3">NAD(P)-dependent oxidoreductase</fullName>
    </submittedName>
</protein>
<accession>A0ABV0LZJ4</accession>
<feature type="domain" description="Dihydroprymidine dehydrogenase" evidence="2">
    <location>
        <begin position="20"/>
        <end position="129"/>
    </location>
</feature>
<dbReference type="PRINTS" id="PR00469">
    <property type="entry name" value="PNDRDTASEII"/>
</dbReference>
<dbReference type="InterPro" id="IPR009051">
    <property type="entry name" value="Helical_ferredxn"/>
</dbReference>
<dbReference type="EMBL" id="JBEAAL010000002">
    <property type="protein sequence ID" value="MEQ1404194.1"/>
    <property type="molecule type" value="Genomic_DNA"/>
</dbReference>
<dbReference type="InterPro" id="IPR036188">
    <property type="entry name" value="FAD/NAD-bd_sf"/>
</dbReference>
<dbReference type="InterPro" id="IPR028261">
    <property type="entry name" value="DPD_II"/>
</dbReference>
<dbReference type="PRINTS" id="PR00368">
    <property type="entry name" value="FADPNR"/>
</dbReference>
<sequence length="453" mass="47750">MDRLGNGIEAGRLTPAEYESNFADLHPRFDRHEALVASDRCYFCYDAPCMTACPTSIDIPMFIRQISTGNPLGSAKTIFDQNILGGMCARVCPTETLCEEACVRNTAEDKPVEIGRLQRYATDIAMETGKQFYARKAPTGKTVAIVGAGPAGLAAAHRLAMHGHSVVIFEAREKAGGLNEYGIATYKAVDDFASREVDYVTAIGGIEIRNGQALGRDFSLADLTTRYDTVFLGMGLAGVNGLGVEGEDLSGVEDAVDFIASLRQAKDKATIPVGRRIVVIGGGMTAIDAAIQSKLLGAEEVTICYRRGRENMNASTYEQDLATANGVIIRHWLAPKAILGKDGRVAGIEVEYTAMRDGKLVGTGETGVIAADQIFKAIGQTFAASGLGALTMDKGKIAVDAEGRTSIEGVWAGGDCIGLGEDLTVSAVAQGRDAAESINRMLAAGAQPAVAVA</sequence>
<dbReference type="SUPFAM" id="SSF46548">
    <property type="entry name" value="alpha-helical ferredoxin"/>
    <property type="match status" value="1"/>
</dbReference>
<dbReference type="Proteomes" id="UP001496627">
    <property type="component" value="Unassembled WGS sequence"/>
</dbReference>
<dbReference type="Pfam" id="PF14691">
    <property type="entry name" value="Fer4_20"/>
    <property type="match status" value="1"/>
</dbReference>
<dbReference type="InterPro" id="IPR023753">
    <property type="entry name" value="FAD/NAD-binding_dom"/>
</dbReference>
<dbReference type="RefSeq" id="WP_227703622.1">
    <property type="nucleotide sequence ID" value="NZ_JBEAAL010000002.1"/>
</dbReference>
<dbReference type="Pfam" id="PF07992">
    <property type="entry name" value="Pyr_redox_2"/>
    <property type="match status" value="1"/>
</dbReference>
<dbReference type="Gene3D" id="3.50.50.60">
    <property type="entry name" value="FAD/NAD(P)-binding domain"/>
    <property type="match status" value="2"/>
</dbReference>
<dbReference type="PANTHER" id="PTHR42783">
    <property type="entry name" value="GLUTAMATE SYNTHASE [NADPH] SMALL CHAIN"/>
    <property type="match status" value="1"/>
</dbReference>
<evidence type="ECO:0000313" key="4">
    <source>
        <dbReference type="Proteomes" id="UP001496627"/>
    </source>
</evidence>
<evidence type="ECO:0000313" key="3">
    <source>
        <dbReference type="EMBL" id="MEQ1404194.1"/>
    </source>
</evidence>
<feature type="domain" description="FAD/NAD(P)-binding" evidence="1">
    <location>
        <begin position="142"/>
        <end position="431"/>
    </location>
</feature>
<name>A0ABV0LZJ4_9HYPH</name>
<gene>
    <name evidence="3" type="ORF">ABK249_04560</name>
</gene>
<reference evidence="3 4" key="1">
    <citation type="submission" date="2024-05" db="EMBL/GenBank/DDBJ databases">
        <title>Neorhizobium sp. Rsf11, a plant growth promoting and heavy metal resistant PAH-degrader.</title>
        <authorList>
            <person name="Golubev S.N."/>
            <person name="Muratova A.Y."/>
            <person name="Markelova M.I."/>
        </authorList>
    </citation>
    <scope>NUCLEOTIDE SEQUENCE [LARGE SCALE GENOMIC DNA]</scope>
    <source>
        <strain evidence="3 4">Rsf11</strain>
    </source>
</reference>
<dbReference type="Gene3D" id="1.10.1060.10">
    <property type="entry name" value="Alpha-helical ferredoxin"/>
    <property type="match status" value="1"/>
</dbReference>
<organism evidence="3 4">
    <name type="scientific">Neorhizobium phenanthreniclasticum</name>
    <dbReference type="NCBI Taxonomy" id="3157917"/>
    <lineage>
        <taxon>Bacteria</taxon>
        <taxon>Pseudomonadati</taxon>
        <taxon>Pseudomonadota</taxon>
        <taxon>Alphaproteobacteria</taxon>
        <taxon>Hyphomicrobiales</taxon>
        <taxon>Rhizobiaceae</taxon>
        <taxon>Rhizobium/Agrobacterium group</taxon>
        <taxon>Neorhizobium</taxon>
    </lineage>
</organism>
<keyword evidence="4" id="KW-1185">Reference proteome</keyword>
<evidence type="ECO:0000259" key="2">
    <source>
        <dbReference type="Pfam" id="PF14691"/>
    </source>
</evidence>
<evidence type="ECO:0000259" key="1">
    <source>
        <dbReference type="Pfam" id="PF07992"/>
    </source>
</evidence>
<proteinExistence type="predicted"/>
<dbReference type="PANTHER" id="PTHR42783:SF3">
    <property type="entry name" value="GLUTAMATE SYNTHASE [NADPH] SMALL CHAIN-RELATED"/>
    <property type="match status" value="1"/>
</dbReference>